<evidence type="ECO:0000313" key="1">
    <source>
        <dbReference type="EMBL" id="EKC34270.1"/>
    </source>
</evidence>
<reference evidence="1" key="1">
    <citation type="journal article" date="2012" name="Nature">
        <title>The oyster genome reveals stress adaptation and complexity of shell formation.</title>
        <authorList>
            <person name="Zhang G."/>
            <person name="Fang X."/>
            <person name="Guo X."/>
            <person name="Li L."/>
            <person name="Luo R."/>
            <person name="Xu F."/>
            <person name="Yang P."/>
            <person name="Zhang L."/>
            <person name="Wang X."/>
            <person name="Qi H."/>
            <person name="Xiong Z."/>
            <person name="Que H."/>
            <person name="Xie Y."/>
            <person name="Holland P.W."/>
            <person name="Paps J."/>
            <person name="Zhu Y."/>
            <person name="Wu F."/>
            <person name="Chen Y."/>
            <person name="Wang J."/>
            <person name="Peng C."/>
            <person name="Meng J."/>
            <person name="Yang L."/>
            <person name="Liu J."/>
            <person name="Wen B."/>
            <person name="Zhang N."/>
            <person name="Huang Z."/>
            <person name="Zhu Q."/>
            <person name="Feng Y."/>
            <person name="Mount A."/>
            <person name="Hedgecock D."/>
            <person name="Xu Z."/>
            <person name="Liu Y."/>
            <person name="Domazet-Loso T."/>
            <person name="Du Y."/>
            <person name="Sun X."/>
            <person name="Zhang S."/>
            <person name="Liu B."/>
            <person name="Cheng P."/>
            <person name="Jiang X."/>
            <person name="Li J."/>
            <person name="Fan D."/>
            <person name="Wang W."/>
            <person name="Fu W."/>
            <person name="Wang T."/>
            <person name="Wang B."/>
            <person name="Zhang J."/>
            <person name="Peng Z."/>
            <person name="Li Y."/>
            <person name="Li N."/>
            <person name="Wang J."/>
            <person name="Chen M."/>
            <person name="He Y."/>
            <person name="Tan F."/>
            <person name="Song X."/>
            <person name="Zheng Q."/>
            <person name="Huang R."/>
            <person name="Yang H."/>
            <person name="Du X."/>
            <person name="Chen L."/>
            <person name="Yang M."/>
            <person name="Gaffney P.M."/>
            <person name="Wang S."/>
            <person name="Luo L."/>
            <person name="She Z."/>
            <person name="Ming Y."/>
            <person name="Huang W."/>
            <person name="Zhang S."/>
            <person name="Huang B."/>
            <person name="Zhang Y."/>
            <person name="Qu T."/>
            <person name="Ni P."/>
            <person name="Miao G."/>
            <person name="Wang J."/>
            <person name="Wang Q."/>
            <person name="Steinberg C.E."/>
            <person name="Wang H."/>
            <person name="Li N."/>
            <person name="Qian L."/>
            <person name="Zhang G."/>
            <person name="Li Y."/>
            <person name="Yang H."/>
            <person name="Liu X."/>
            <person name="Wang J."/>
            <person name="Yin Y."/>
            <person name="Wang J."/>
        </authorList>
    </citation>
    <scope>NUCLEOTIDE SEQUENCE [LARGE SCALE GENOMIC DNA]</scope>
    <source>
        <strain evidence="1">05x7-T-G4-1.051#20</strain>
    </source>
</reference>
<dbReference type="EMBL" id="JH818030">
    <property type="protein sequence ID" value="EKC34270.1"/>
    <property type="molecule type" value="Genomic_DNA"/>
</dbReference>
<protein>
    <submittedName>
        <fullName evidence="1">Uncharacterized protein</fullName>
    </submittedName>
</protein>
<accession>K1QZI1</accession>
<name>K1QZI1_MAGGI</name>
<organism evidence="1">
    <name type="scientific">Magallana gigas</name>
    <name type="common">Pacific oyster</name>
    <name type="synonym">Crassostrea gigas</name>
    <dbReference type="NCBI Taxonomy" id="29159"/>
    <lineage>
        <taxon>Eukaryota</taxon>
        <taxon>Metazoa</taxon>
        <taxon>Spiralia</taxon>
        <taxon>Lophotrochozoa</taxon>
        <taxon>Mollusca</taxon>
        <taxon>Bivalvia</taxon>
        <taxon>Autobranchia</taxon>
        <taxon>Pteriomorphia</taxon>
        <taxon>Ostreida</taxon>
        <taxon>Ostreoidea</taxon>
        <taxon>Ostreidae</taxon>
        <taxon>Magallana</taxon>
    </lineage>
</organism>
<sequence length="160" mass="18033">MKRLYAVLKAKQNRSKPRWVNKGRNIRKLQSFKPSLSTEIPVGTIIGAVVGGIAGLIFLCVIIVVVCIVCCKKKSTGTWHIIHIHNIHKAGECSQVRHQIQDIAIVISNRIHPRHLHHRQCPRRLSCVPPPECNKVSFNQTFGCLRKSPTRREALLLVGD</sequence>
<proteinExistence type="predicted"/>
<dbReference type="HOGENOM" id="CLU_1653828_0_0_1"/>
<dbReference type="InParanoid" id="K1QZI1"/>
<dbReference type="AlphaFoldDB" id="K1QZI1"/>
<gene>
    <name evidence="1" type="ORF">CGI_10019982</name>
</gene>